<feature type="transmembrane region" description="Helical" evidence="6">
    <location>
        <begin position="101"/>
        <end position="118"/>
    </location>
</feature>
<reference evidence="8" key="1">
    <citation type="submission" date="2021-10" db="EMBL/GenBank/DDBJ databases">
        <title>The diversity and Nitrogen Metabolism of Culturable Nitrate-Utilizing Bacteria Within the Oxygen Minimum Zone of the Changjiang (Yangtze River)Estuary.</title>
        <authorList>
            <person name="Zhang D."/>
            <person name="Zheng J."/>
            <person name="Liu S."/>
            <person name="He W."/>
        </authorList>
    </citation>
    <scope>NUCLEOTIDE SEQUENCE</scope>
    <source>
        <strain evidence="8">FXH-223</strain>
    </source>
</reference>
<evidence type="ECO:0000256" key="2">
    <source>
        <dbReference type="ARBA" id="ARBA00022475"/>
    </source>
</evidence>
<keyword evidence="3 6" id="KW-0812">Transmembrane</keyword>
<comment type="caution">
    <text evidence="8">The sequence shown here is derived from an EMBL/GenBank/DDBJ whole genome shotgun (WGS) entry which is preliminary data.</text>
</comment>
<feature type="domain" description="Type II secretion system protein GspF" evidence="7">
    <location>
        <begin position="136"/>
        <end position="260"/>
    </location>
</feature>
<evidence type="ECO:0000256" key="4">
    <source>
        <dbReference type="ARBA" id="ARBA00022989"/>
    </source>
</evidence>
<accession>A0A9Q3UPI5</accession>
<dbReference type="RefSeq" id="WP_228234697.1">
    <property type="nucleotide sequence ID" value="NZ_JAJGNA010000026.1"/>
</dbReference>
<feature type="transmembrane region" description="Helical" evidence="6">
    <location>
        <begin position="6"/>
        <end position="28"/>
    </location>
</feature>
<keyword evidence="2" id="KW-1003">Cell membrane</keyword>
<protein>
    <submittedName>
        <fullName evidence="8">Type II secretion system F family protein</fullName>
    </submittedName>
</protein>
<evidence type="ECO:0000256" key="5">
    <source>
        <dbReference type="ARBA" id="ARBA00023136"/>
    </source>
</evidence>
<dbReference type="GO" id="GO:0005886">
    <property type="term" value="C:plasma membrane"/>
    <property type="evidence" value="ECO:0007669"/>
    <property type="project" value="UniProtKB-SubCell"/>
</dbReference>
<keyword evidence="9" id="KW-1185">Reference proteome</keyword>
<keyword evidence="5 6" id="KW-0472">Membrane</keyword>
<proteinExistence type="predicted"/>
<organism evidence="8 9">
    <name type="scientific">Alloalcanivorax marinus</name>
    <dbReference type="NCBI Taxonomy" id="1177169"/>
    <lineage>
        <taxon>Bacteria</taxon>
        <taxon>Pseudomonadati</taxon>
        <taxon>Pseudomonadota</taxon>
        <taxon>Gammaproteobacteria</taxon>
        <taxon>Oceanospirillales</taxon>
        <taxon>Alcanivoracaceae</taxon>
        <taxon>Alloalcanivorax</taxon>
    </lineage>
</organism>
<evidence type="ECO:0000313" key="9">
    <source>
        <dbReference type="Proteomes" id="UP001108027"/>
    </source>
</evidence>
<dbReference type="EMBL" id="JAJGNA010000026">
    <property type="protein sequence ID" value="MCC4310025.1"/>
    <property type="molecule type" value="Genomic_DNA"/>
</dbReference>
<feature type="transmembrane region" description="Helical" evidence="6">
    <location>
        <begin position="234"/>
        <end position="258"/>
    </location>
</feature>
<evidence type="ECO:0000256" key="1">
    <source>
        <dbReference type="ARBA" id="ARBA00004651"/>
    </source>
</evidence>
<dbReference type="Proteomes" id="UP001108027">
    <property type="component" value="Unassembled WGS sequence"/>
</dbReference>
<name>A0A9Q3UPI5_9GAMM</name>
<dbReference type="PANTHER" id="PTHR35007">
    <property type="entry name" value="INTEGRAL MEMBRANE PROTEIN-RELATED"/>
    <property type="match status" value="1"/>
</dbReference>
<evidence type="ECO:0000256" key="6">
    <source>
        <dbReference type="SAM" id="Phobius"/>
    </source>
</evidence>
<evidence type="ECO:0000259" key="7">
    <source>
        <dbReference type="Pfam" id="PF00482"/>
    </source>
</evidence>
<dbReference type="InterPro" id="IPR018076">
    <property type="entry name" value="T2SS_GspF_dom"/>
</dbReference>
<dbReference type="AlphaFoldDB" id="A0A9Q3UPI5"/>
<evidence type="ECO:0000313" key="8">
    <source>
        <dbReference type="EMBL" id="MCC4310025.1"/>
    </source>
</evidence>
<feature type="transmembrane region" description="Helical" evidence="6">
    <location>
        <begin position="278"/>
        <end position="298"/>
    </location>
</feature>
<dbReference type="Pfam" id="PF00482">
    <property type="entry name" value="T2SSF"/>
    <property type="match status" value="1"/>
</dbReference>
<keyword evidence="4 6" id="KW-1133">Transmembrane helix</keyword>
<sequence length="304" mass="34003">MSSVALLGAARALAILAVLLLAAQLLWVRFRERRYLNERVRQRMSVAATASDGAVRVKLTPLESTLLRADIQLSRPQLMLIGLLILTFLVMVAAIKGVLVALISGVLIVITLWMYWRWRFQQQRRRIYEELPGIIDSVLRYMSAGRSLESALVEAFRESSAVFDTLQFRLRSAVEAGRDYTGLFEDYAALYRVPSLVLVSIALRTSARFGSSIQPVFRQVAGSLRSQQELRREFLAATAEIRFTALAFALLPVGLAAYMIFMNENYSDVLLSSDTGHWMLGIAGGLQALGMILIWRMIQGVGRD</sequence>
<feature type="transmembrane region" description="Helical" evidence="6">
    <location>
        <begin position="78"/>
        <end position="95"/>
    </location>
</feature>
<evidence type="ECO:0000256" key="3">
    <source>
        <dbReference type="ARBA" id="ARBA00022692"/>
    </source>
</evidence>
<gene>
    <name evidence="8" type="ORF">LL252_15735</name>
</gene>
<dbReference type="PANTHER" id="PTHR35007:SF1">
    <property type="entry name" value="PILUS ASSEMBLY PROTEIN"/>
    <property type="match status" value="1"/>
</dbReference>
<comment type="subcellular location">
    <subcellularLocation>
        <location evidence="1">Cell membrane</location>
        <topology evidence="1">Multi-pass membrane protein</topology>
    </subcellularLocation>
</comment>